<dbReference type="Proteomes" id="UP000297597">
    <property type="component" value="Unassembled WGS sequence"/>
</dbReference>
<organism evidence="1 2">
    <name type="scientific">Pelotomaculum propionicicum</name>
    <dbReference type="NCBI Taxonomy" id="258475"/>
    <lineage>
        <taxon>Bacteria</taxon>
        <taxon>Bacillati</taxon>
        <taxon>Bacillota</taxon>
        <taxon>Clostridia</taxon>
        <taxon>Eubacteriales</taxon>
        <taxon>Desulfotomaculaceae</taxon>
        <taxon>Pelotomaculum</taxon>
    </lineage>
</organism>
<comment type="caution">
    <text evidence="1">The sequence shown here is derived from an EMBL/GenBank/DDBJ whole genome shotgun (WGS) entry which is preliminary data.</text>
</comment>
<protein>
    <submittedName>
        <fullName evidence="1">Uncharacterized protein</fullName>
    </submittedName>
</protein>
<name>A0A4Y7RRS1_9FIRM</name>
<gene>
    <name evidence="1" type="ORF">Pmgp_01591</name>
</gene>
<accession>A0A4Y7RRS1</accession>
<sequence>MSTWRDIILADFREPVPPLSLVADPDHLLLDEILLSSLKDIQVEFIQYGDPVAFRYLFESRYRKVLEERTLRLLVQVNDVPLEQMPYDLLQMGRKLTYRMQTIFPKLSPQVVKQLDARDLDDLYAVYGQYQGSASHGETCDFILRRVFKVAYDMIDDETELVKYLLSKHYRQKQYPEVIESYLIEQLQRKKELNKLPLAELVKSPSFFYSYLQNQWIEYLQTLQEQPMASKEVGLQDGIYGKGKTHPFADEDVYRLLDNLFIEGYLKPVEGINSEHLPQWTHVGLVTDPSLDHKNRLAGLMANLKEKLQAIGNYRDWMNVVPLYGEIKDLILYTNLDQDENILGEVKAIEAGLDAQFELWMIRNYGNLQNLPYLPRPVMLHQVPHYIASKRHAKAAMVVLDGMSYVQWVQIRKYLQTKSFTFEEQSVFAWAPSITSISRQALFYGEMPVYFPHTLGTTRKEEAAWKLFWENHDVFKAYTGYEKSLGRKEGAYQSPDSLQKPSLKVLGLVIDTIDNLVHTALQGQHGLYSELKLWLEKGYLTGLLADLINKGFEVYLTSDHGNKESRGIGRIPEGVLAETRGERVRIYKDKMLRDKAAAAYSSMAWPGPGLPEDVHILLAKSGEAFIQEGENVVSHGGISLEEVVVPFIHITSNNNLKRF</sequence>
<evidence type="ECO:0000313" key="2">
    <source>
        <dbReference type="Proteomes" id="UP000297597"/>
    </source>
</evidence>
<dbReference type="RefSeq" id="WP_134213466.1">
    <property type="nucleotide sequence ID" value="NZ_QFFZ01000013.1"/>
</dbReference>
<dbReference type="NCBIfam" id="NF033449">
    <property type="entry name" value="BREX_PglZ_3"/>
    <property type="match status" value="1"/>
</dbReference>
<dbReference type="Pfam" id="PF08665">
    <property type="entry name" value="PglZ"/>
    <property type="match status" value="1"/>
</dbReference>
<reference evidence="1 2" key="1">
    <citation type="journal article" date="2018" name="Environ. Microbiol.">
        <title>Novel energy conservation strategies and behaviour of Pelotomaculum schinkii driving syntrophic propionate catabolism.</title>
        <authorList>
            <person name="Hidalgo-Ahumada C.A.P."/>
            <person name="Nobu M.K."/>
            <person name="Narihiro T."/>
            <person name="Tamaki H."/>
            <person name="Liu W.T."/>
            <person name="Kamagata Y."/>
            <person name="Stams A.J.M."/>
            <person name="Imachi H."/>
            <person name="Sousa D.Z."/>
        </authorList>
    </citation>
    <scope>NUCLEOTIDE SEQUENCE [LARGE SCALE GENOMIC DNA]</scope>
    <source>
        <strain evidence="1 2">MGP</strain>
    </source>
</reference>
<dbReference type="OrthoDB" id="9769734at2"/>
<dbReference type="EMBL" id="QFFZ01000013">
    <property type="protein sequence ID" value="TEB11573.1"/>
    <property type="molecule type" value="Genomic_DNA"/>
</dbReference>
<keyword evidence="2" id="KW-1185">Reference proteome</keyword>
<evidence type="ECO:0000313" key="1">
    <source>
        <dbReference type="EMBL" id="TEB11573.1"/>
    </source>
</evidence>
<dbReference type="AlphaFoldDB" id="A0A4Y7RRS1"/>
<proteinExistence type="predicted"/>